<organism evidence="3 4">
    <name type="scientific">Solobacterium moorei F0204</name>
    <dbReference type="NCBI Taxonomy" id="706433"/>
    <lineage>
        <taxon>Bacteria</taxon>
        <taxon>Bacillati</taxon>
        <taxon>Bacillota</taxon>
        <taxon>Erysipelotrichia</taxon>
        <taxon>Erysipelotrichales</taxon>
        <taxon>Erysipelotrichaceae</taxon>
        <taxon>Solobacterium</taxon>
    </lineage>
</organism>
<evidence type="ECO:0000313" key="4">
    <source>
        <dbReference type="Proteomes" id="UP000004097"/>
    </source>
</evidence>
<protein>
    <submittedName>
        <fullName evidence="3">Uncharacterized protein</fullName>
    </submittedName>
</protein>
<feature type="compositionally biased region" description="Basic and acidic residues" evidence="1">
    <location>
        <begin position="42"/>
        <end position="53"/>
    </location>
</feature>
<evidence type="ECO:0000313" key="3">
    <source>
        <dbReference type="EMBL" id="EFW24543.1"/>
    </source>
</evidence>
<sequence>MGRGILMKKMCRILACVGILLLTACTASTNSSTQTTSTSVTEQKKETPEPKETVSPEVMEILRAYNKLLDNIDAYDFGMGDTVSDYVMYGIVYLNHDIPQLIVEKFYNAQFIAVAKIFGYDPETQTCIASDAVFQIDSPSQMRLSPSETYGWFTLLQDHKGLVYTENNRSTHEILRCELLTWEDNQLIVKEITKMELNSLPKEPKLITLGINDRRLLE</sequence>
<accession>E7MN33</accession>
<evidence type="ECO:0000256" key="2">
    <source>
        <dbReference type="SAM" id="SignalP"/>
    </source>
</evidence>
<dbReference type="AlphaFoldDB" id="E7MN33"/>
<keyword evidence="2" id="KW-0732">Signal</keyword>
<keyword evidence="4" id="KW-1185">Reference proteome</keyword>
<comment type="caution">
    <text evidence="3">The sequence shown here is derived from an EMBL/GenBank/DDBJ whole genome shotgun (WGS) entry which is preliminary data.</text>
</comment>
<feature type="signal peptide" evidence="2">
    <location>
        <begin position="1"/>
        <end position="29"/>
    </location>
</feature>
<gene>
    <name evidence="3" type="ORF">HMPREF9430_00951</name>
</gene>
<dbReference type="EMBL" id="AECQ01000019">
    <property type="protein sequence ID" value="EFW24543.1"/>
    <property type="molecule type" value="Genomic_DNA"/>
</dbReference>
<reference evidence="3 4" key="1">
    <citation type="submission" date="2010-08" db="EMBL/GenBank/DDBJ databases">
        <authorList>
            <person name="Weinstock G."/>
            <person name="Sodergren E."/>
            <person name="Clifton S."/>
            <person name="Fulton L."/>
            <person name="Fulton B."/>
            <person name="Courtney L."/>
            <person name="Fronick C."/>
            <person name="Harrison M."/>
            <person name="Strong C."/>
            <person name="Farmer C."/>
            <person name="Delahaunty K."/>
            <person name="Markovic C."/>
            <person name="Hall O."/>
            <person name="Minx P."/>
            <person name="Tomlinson C."/>
            <person name="Mitreva M."/>
            <person name="Hou S."/>
            <person name="Chen J."/>
            <person name="Wollam A."/>
            <person name="Pepin K.H."/>
            <person name="Johnson M."/>
            <person name="Bhonagiri V."/>
            <person name="Zhang X."/>
            <person name="Suruliraj S."/>
            <person name="Warren W."/>
            <person name="Chinwalla A."/>
            <person name="Mardis E.R."/>
            <person name="Wilson R.K."/>
        </authorList>
    </citation>
    <scope>NUCLEOTIDE SEQUENCE [LARGE SCALE GENOMIC DNA]</scope>
    <source>
        <strain evidence="3 4">F0204</strain>
    </source>
</reference>
<dbReference type="HOGENOM" id="CLU_1266199_0_0_9"/>
<feature type="chain" id="PRO_5003221582" evidence="2">
    <location>
        <begin position="30"/>
        <end position="218"/>
    </location>
</feature>
<feature type="region of interest" description="Disordered" evidence="1">
    <location>
        <begin position="30"/>
        <end position="53"/>
    </location>
</feature>
<dbReference type="PROSITE" id="PS51257">
    <property type="entry name" value="PROKAR_LIPOPROTEIN"/>
    <property type="match status" value="1"/>
</dbReference>
<proteinExistence type="predicted"/>
<feature type="compositionally biased region" description="Low complexity" evidence="1">
    <location>
        <begin position="30"/>
        <end position="41"/>
    </location>
</feature>
<name>E7MN33_9FIRM</name>
<evidence type="ECO:0000256" key="1">
    <source>
        <dbReference type="SAM" id="MobiDB-lite"/>
    </source>
</evidence>
<dbReference type="Proteomes" id="UP000004097">
    <property type="component" value="Unassembled WGS sequence"/>
</dbReference>